<dbReference type="EMBL" id="KI692700">
    <property type="protein sequence ID" value="ETM47276.1"/>
    <property type="molecule type" value="Genomic_DNA"/>
</dbReference>
<feature type="compositionally biased region" description="Polar residues" evidence="1">
    <location>
        <begin position="28"/>
        <end position="39"/>
    </location>
</feature>
<dbReference type="VEuPathDB" id="FungiDB:PPTG_22856"/>
<name>W2NFB8_PHYNI</name>
<accession>W2NFB8</accession>
<reference evidence="2" key="1">
    <citation type="submission" date="2013-11" db="EMBL/GenBank/DDBJ databases">
        <title>The Genome Sequence of Phytophthora parasitica IAC_01/95.</title>
        <authorList>
            <consortium name="The Broad Institute Genomics Platform"/>
            <person name="Russ C."/>
            <person name="Tyler B."/>
            <person name="Panabieres F."/>
            <person name="Shan W."/>
            <person name="Tripathy S."/>
            <person name="Grunwald N."/>
            <person name="Machado M."/>
            <person name="Johnson C.S."/>
            <person name="Arredondo F."/>
            <person name="Hong C."/>
            <person name="Coffey M."/>
            <person name="Young S.K."/>
            <person name="Zeng Q."/>
            <person name="Gargeya S."/>
            <person name="Fitzgerald M."/>
            <person name="Abouelleil A."/>
            <person name="Alvarado L."/>
            <person name="Chapman S.B."/>
            <person name="Gainer-Dewar J."/>
            <person name="Goldberg J."/>
            <person name="Griggs A."/>
            <person name="Gujja S."/>
            <person name="Hansen M."/>
            <person name="Howarth C."/>
            <person name="Imamovic A."/>
            <person name="Ireland A."/>
            <person name="Larimer J."/>
            <person name="McCowan C."/>
            <person name="Murphy C."/>
            <person name="Pearson M."/>
            <person name="Poon T.W."/>
            <person name="Priest M."/>
            <person name="Roberts A."/>
            <person name="Saif S."/>
            <person name="Shea T."/>
            <person name="Sykes S."/>
            <person name="Wortman J."/>
            <person name="Nusbaum C."/>
            <person name="Birren B."/>
        </authorList>
    </citation>
    <scope>NUCLEOTIDE SEQUENCE [LARGE SCALE GENOMIC DNA]</scope>
    <source>
        <strain evidence="2">IAC_01/95</strain>
    </source>
</reference>
<dbReference type="Proteomes" id="UP000054532">
    <property type="component" value="Unassembled WGS sequence"/>
</dbReference>
<evidence type="ECO:0000313" key="2">
    <source>
        <dbReference type="EMBL" id="ETM47276.1"/>
    </source>
</evidence>
<organism evidence="2">
    <name type="scientific">Phytophthora nicotianae</name>
    <name type="common">Potato buckeye rot agent</name>
    <name type="synonym">Phytophthora parasitica</name>
    <dbReference type="NCBI Taxonomy" id="4792"/>
    <lineage>
        <taxon>Eukaryota</taxon>
        <taxon>Sar</taxon>
        <taxon>Stramenopiles</taxon>
        <taxon>Oomycota</taxon>
        <taxon>Peronosporomycetes</taxon>
        <taxon>Peronosporales</taxon>
        <taxon>Peronosporaceae</taxon>
        <taxon>Phytophthora</taxon>
    </lineage>
</organism>
<proteinExistence type="predicted"/>
<sequence>MVRTSPASGREHRVPEAPKPQVGAGRSPGSSSTLDSGYVTTEVDLIKTQNQ</sequence>
<protein>
    <submittedName>
        <fullName evidence="2">Uncharacterized protein</fullName>
    </submittedName>
</protein>
<feature type="region of interest" description="Disordered" evidence="1">
    <location>
        <begin position="1"/>
        <end position="51"/>
    </location>
</feature>
<gene>
    <name evidence="2" type="ORF">L914_08011</name>
</gene>
<evidence type="ECO:0000256" key="1">
    <source>
        <dbReference type="SAM" id="MobiDB-lite"/>
    </source>
</evidence>
<dbReference type="AlphaFoldDB" id="W2NFB8"/>